<reference evidence="9 10" key="1">
    <citation type="submission" date="2020-08" db="EMBL/GenBank/DDBJ databases">
        <title>Genomic Encyclopedia of Type Strains, Phase IV (KMG-IV): sequencing the most valuable type-strain genomes for metagenomic binning, comparative biology and taxonomic classification.</title>
        <authorList>
            <person name="Goeker M."/>
        </authorList>
    </citation>
    <scope>NUCLEOTIDE SEQUENCE [LARGE SCALE GENOMIC DNA]</scope>
    <source>
        <strain evidence="9 10">DSM 25481</strain>
    </source>
</reference>
<feature type="transmembrane region" description="Helical" evidence="8">
    <location>
        <begin position="16"/>
        <end position="35"/>
    </location>
</feature>
<evidence type="ECO:0000256" key="8">
    <source>
        <dbReference type="SAM" id="Phobius"/>
    </source>
</evidence>
<name>A0A7W6GG65_9HYPH</name>
<dbReference type="RefSeq" id="WP_183395532.1">
    <property type="nucleotide sequence ID" value="NZ_JACIDR010000003.1"/>
</dbReference>
<evidence type="ECO:0000256" key="5">
    <source>
        <dbReference type="ARBA" id="ARBA00022989"/>
    </source>
</evidence>
<sequence>MSTDSPAPAQFWRRPIFRALALSAVICAVGFLLMGRGSLAPESLPLDAAGYAVGRDFVNVWNGARLALAGEAAILFDRDAYQASLAAAFGPSFPDHNWSYPPHALLLFAAFGALPYLAALALWLVLTGAAFLAAVAALAPSGRRRLCCLLAAISPASVVDVAFGQNGHLTGALTLGALAALERRPWLAGVLIGLLTIKPHLGLLLPFALVAIGAWRTILWAAGTTVALVGLSVAAFGLEPWRLYLGVTTGVQGEILTQGVGGFVTMMPTVYQAAKALVGPAAAWPLQAAATIVAAPLTVLAFRRTSDPVARALLLTSGTLLALPYAFNYDMTALAGAIVVWAATRAPASGWLLLAWIAPIVIMPLALAGAPLGPGALVAALVVAARGAVRDPAGRPAGEASFA</sequence>
<evidence type="ECO:0000256" key="1">
    <source>
        <dbReference type="ARBA" id="ARBA00004651"/>
    </source>
</evidence>
<keyword evidence="10" id="KW-1185">Reference proteome</keyword>
<accession>A0A7W6GG65</accession>
<protein>
    <recommendedName>
        <fullName evidence="11">DUF2029 domain-containing protein</fullName>
    </recommendedName>
</protein>
<keyword evidence="2" id="KW-1003">Cell membrane</keyword>
<keyword evidence="5 8" id="KW-1133">Transmembrane helix</keyword>
<keyword evidence="3" id="KW-0808">Transferase</keyword>
<comment type="caution">
    <text evidence="9">The sequence shown here is derived from an EMBL/GenBank/DDBJ whole genome shotgun (WGS) entry which is preliminary data.</text>
</comment>
<dbReference type="Proteomes" id="UP000528964">
    <property type="component" value="Unassembled WGS sequence"/>
</dbReference>
<dbReference type="AlphaFoldDB" id="A0A7W6GG65"/>
<evidence type="ECO:0000313" key="9">
    <source>
        <dbReference type="EMBL" id="MBB3973682.1"/>
    </source>
</evidence>
<feature type="transmembrane region" description="Helical" evidence="8">
    <location>
        <begin position="282"/>
        <end position="302"/>
    </location>
</feature>
<dbReference type="GO" id="GO:0016758">
    <property type="term" value="F:hexosyltransferase activity"/>
    <property type="evidence" value="ECO:0007669"/>
    <property type="project" value="InterPro"/>
</dbReference>
<gene>
    <name evidence="9" type="ORF">GGR24_002352</name>
</gene>
<feature type="transmembrane region" description="Helical" evidence="8">
    <location>
        <begin position="218"/>
        <end position="238"/>
    </location>
</feature>
<dbReference type="GO" id="GO:0005886">
    <property type="term" value="C:plasma membrane"/>
    <property type="evidence" value="ECO:0007669"/>
    <property type="project" value="UniProtKB-SubCell"/>
</dbReference>
<comment type="subcellular location">
    <subcellularLocation>
        <location evidence="1">Cell membrane</location>
        <topology evidence="1">Multi-pass membrane protein</topology>
    </subcellularLocation>
</comment>
<feature type="transmembrane region" description="Helical" evidence="8">
    <location>
        <begin position="333"/>
        <end position="358"/>
    </location>
</feature>
<feature type="transmembrane region" description="Helical" evidence="8">
    <location>
        <begin position="365"/>
        <end position="385"/>
    </location>
</feature>
<dbReference type="EMBL" id="JACIDR010000003">
    <property type="protein sequence ID" value="MBB3973682.1"/>
    <property type="molecule type" value="Genomic_DNA"/>
</dbReference>
<evidence type="ECO:0000256" key="6">
    <source>
        <dbReference type="ARBA" id="ARBA00023136"/>
    </source>
</evidence>
<proteinExistence type="inferred from homology"/>
<evidence type="ECO:0000256" key="2">
    <source>
        <dbReference type="ARBA" id="ARBA00022475"/>
    </source>
</evidence>
<comment type="similarity">
    <text evidence="7">Belongs to the glycosyltransferase 87 family.</text>
</comment>
<keyword evidence="4 8" id="KW-0812">Transmembrane</keyword>
<dbReference type="InterPro" id="IPR018584">
    <property type="entry name" value="GT87"/>
</dbReference>
<evidence type="ECO:0000256" key="4">
    <source>
        <dbReference type="ARBA" id="ARBA00022692"/>
    </source>
</evidence>
<evidence type="ECO:0000313" key="10">
    <source>
        <dbReference type="Proteomes" id="UP000528964"/>
    </source>
</evidence>
<keyword evidence="6 8" id="KW-0472">Membrane</keyword>
<evidence type="ECO:0000256" key="7">
    <source>
        <dbReference type="ARBA" id="ARBA00024033"/>
    </source>
</evidence>
<feature type="transmembrane region" description="Helical" evidence="8">
    <location>
        <begin position="106"/>
        <end position="139"/>
    </location>
</feature>
<dbReference type="Pfam" id="PF09594">
    <property type="entry name" value="GT87"/>
    <property type="match status" value="1"/>
</dbReference>
<evidence type="ECO:0008006" key="11">
    <source>
        <dbReference type="Google" id="ProtNLM"/>
    </source>
</evidence>
<organism evidence="9 10">
    <name type="scientific">Hansschlegelia beijingensis</name>
    <dbReference type="NCBI Taxonomy" id="1133344"/>
    <lineage>
        <taxon>Bacteria</taxon>
        <taxon>Pseudomonadati</taxon>
        <taxon>Pseudomonadota</taxon>
        <taxon>Alphaproteobacteria</taxon>
        <taxon>Hyphomicrobiales</taxon>
        <taxon>Methylopilaceae</taxon>
        <taxon>Hansschlegelia</taxon>
    </lineage>
</organism>
<evidence type="ECO:0000256" key="3">
    <source>
        <dbReference type="ARBA" id="ARBA00022679"/>
    </source>
</evidence>
<feature type="transmembrane region" description="Helical" evidence="8">
    <location>
        <begin position="186"/>
        <end position="211"/>
    </location>
</feature>